<dbReference type="Proteomes" id="UP001596074">
    <property type="component" value="Unassembled WGS sequence"/>
</dbReference>
<accession>A0ABW1A5G6</accession>
<comment type="caution">
    <text evidence="1">The sequence shown here is derived from an EMBL/GenBank/DDBJ whole genome shotgun (WGS) entry which is preliminary data.</text>
</comment>
<gene>
    <name evidence="1" type="ORF">ACFPZN_34165</name>
</gene>
<evidence type="ECO:0000313" key="2">
    <source>
        <dbReference type="Proteomes" id="UP001596074"/>
    </source>
</evidence>
<protein>
    <submittedName>
        <fullName evidence="1">Uncharacterized protein</fullName>
    </submittedName>
</protein>
<proteinExistence type="predicted"/>
<evidence type="ECO:0000313" key="1">
    <source>
        <dbReference type="EMBL" id="MFC5750694.1"/>
    </source>
</evidence>
<organism evidence="1 2">
    <name type="scientific">Actinomadura rugatobispora</name>
    <dbReference type="NCBI Taxonomy" id="1994"/>
    <lineage>
        <taxon>Bacteria</taxon>
        <taxon>Bacillati</taxon>
        <taxon>Actinomycetota</taxon>
        <taxon>Actinomycetes</taxon>
        <taxon>Streptosporangiales</taxon>
        <taxon>Thermomonosporaceae</taxon>
        <taxon>Actinomadura</taxon>
    </lineage>
</organism>
<dbReference type="EMBL" id="JBHSON010000057">
    <property type="protein sequence ID" value="MFC5750694.1"/>
    <property type="molecule type" value="Genomic_DNA"/>
</dbReference>
<reference evidence="2" key="1">
    <citation type="journal article" date="2019" name="Int. J. Syst. Evol. Microbiol.">
        <title>The Global Catalogue of Microorganisms (GCM) 10K type strain sequencing project: providing services to taxonomists for standard genome sequencing and annotation.</title>
        <authorList>
            <consortium name="The Broad Institute Genomics Platform"/>
            <consortium name="The Broad Institute Genome Sequencing Center for Infectious Disease"/>
            <person name="Wu L."/>
            <person name="Ma J."/>
        </authorList>
    </citation>
    <scope>NUCLEOTIDE SEQUENCE [LARGE SCALE GENOMIC DNA]</scope>
    <source>
        <strain evidence="2">KCTC 42087</strain>
    </source>
</reference>
<sequence length="163" mass="17622">MRNRRPYGRAFGDLIDTLPVQGAQFGQKLSAASDFKGRGPVGGDGLAASPTRPCRCPRCCSSSATTCWCGAASSPLDATATSVREPATSPRPSWYGWFIGTQTWHPDQADIARRLVEGRDPWLTMPLHPGPSGRKVQKAWNQWDFVPVAQPLAELGDQKGGVE</sequence>
<dbReference type="RefSeq" id="WP_378286449.1">
    <property type="nucleotide sequence ID" value="NZ_JBHSON010000057.1"/>
</dbReference>
<keyword evidence="2" id="KW-1185">Reference proteome</keyword>
<name>A0ABW1A5G6_9ACTN</name>